<protein>
    <submittedName>
        <fullName evidence="1">Uncharacterized protein</fullName>
    </submittedName>
</protein>
<evidence type="ECO:0000313" key="1">
    <source>
        <dbReference type="EMBL" id="QOQ73362.1"/>
    </source>
</evidence>
<gene>
    <name evidence="1" type="ORF">IMF22_17790</name>
</gene>
<organism evidence="1 2">
    <name type="scientific">Pseudomonas poae</name>
    <dbReference type="NCBI Taxonomy" id="200451"/>
    <lineage>
        <taxon>Bacteria</taxon>
        <taxon>Pseudomonadati</taxon>
        <taxon>Pseudomonadota</taxon>
        <taxon>Gammaproteobacteria</taxon>
        <taxon>Pseudomonadales</taxon>
        <taxon>Pseudomonadaceae</taxon>
        <taxon>Pseudomonas</taxon>
    </lineage>
</organism>
<dbReference type="Proteomes" id="UP000594923">
    <property type="component" value="Chromosome"/>
</dbReference>
<reference evidence="1 2" key="1">
    <citation type="submission" date="2020-10" db="EMBL/GenBank/DDBJ databases">
        <title>High quality whole genome sequence of Pseudomonas poae PMA22.</title>
        <authorList>
            <person name="Hernandez J.G."/>
            <person name="Rodriguez P."/>
            <person name="Cuevas C."/>
            <person name="de la Calle F."/>
            <person name="Galan B."/>
            <person name="Garcia J.L."/>
        </authorList>
    </citation>
    <scope>NUCLEOTIDE SEQUENCE [LARGE SCALE GENOMIC DNA]</scope>
    <source>
        <strain evidence="1 2">PMA22</strain>
    </source>
</reference>
<sequence length="250" mass="27436">MSTEQQLAAVVSAANALTNVVTGKIGEIDNALAQARAKYEEQLSSLNSRLPRLAITKNFSMEPDTTGKLIDSWFMHTEVTTTKVRTITSAAVTYGRPDADVEFMRQIQADVREQYPDFDINAAGFWRNTVNVWQFKWTENNSVPWLAFPCSSDNGRQSGSTALPLNEHMTMGAFVRVIEGSVDHAWGVGAEKGKWRWCSSHITPDSYFGSYMNAHPVRNSAAGLVEVMLAGACTGVVTRPVDWGTLLGLG</sequence>
<name>A0A7M1KBA9_9PSED</name>
<proteinExistence type="predicted"/>
<evidence type="ECO:0000313" key="2">
    <source>
        <dbReference type="Proteomes" id="UP000594923"/>
    </source>
</evidence>
<accession>A0A7M1KBA9</accession>
<dbReference type="AlphaFoldDB" id="A0A7M1KBA9"/>
<dbReference type="RefSeq" id="WP_197624589.1">
    <property type="nucleotide sequence ID" value="NZ_CP063073.1"/>
</dbReference>
<dbReference type="EMBL" id="CP063073">
    <property type="protein sequence ID" value="QOQ73362.1"/>
    <property type="molecule type" value="Genomic_DNA"/>
</dbReference>